<protein>
    <submittedName>
        <fullName evidence="1">Uncharacterized protein</fullName>
    </submittedName>
</protein>
<accession>A0A0A9HL75</accession>
<name>A0A0A9HL75_ARUDO</name>
<evidence type="ECO:0000313" key="1">
    <source>
        <dbReference type="EMBL" id="JAE33618.1"/>
    </source>
</evidence>
<dbReference type="AlphaFoldDB" id="A0A0A9HL75"/>
<organism evidence="1">
    <name type="scientific">Arundo donax</name>
    <name type="common">Giant reed</name>
    <name type="synonym">Donax arundinaceus</name>
    <dbReference type="NCBI Taxonomy" id="35708"/>
    <lineage>
        <taxon>Eukaryota</taxon>
        <taxon>Viridiplantae</taxon>
        <taxon>Streptophyta</taxon>
        <taxon>Embryophyta</taxon>
        <taxon>Tracheophyta</taxon>
        <taxon>Spermatophyta</taxon>
        <taxon>Magnoliopsida</taxon>
        <taxon>Liliopsida</taxon>
        <taxon>Poales</taxon>
        <taxon>Poaceae</taxon>
        <taxon>PACMAD clade</taxon>
        <taxon>Arundinoideae</taxon>
        <taxon>Arundineae</taxon>
        <taxon>Arundo</taxon>
    </lineage>
</organism>
<reference evidence="1" key="2">
    <citation type="journal article" date="2015" name="Data Brief">
        <title>Shoot transcriptome of the giant reed, Arundo donax.</title>
        <authorList>
            <person name="Barrero R.A."/>
            <person name="Guerrero F.D."/>
            <person name="Moolhuijzen P."/>
            <person name="Goolsby J.A."/>
            <person name="Tidwell J."/>
            <person name="Bellgard S.E."/>
            <person name="Bellgard M.I."/>
        </authorList>
    </citation>
    <scope>NUCLEOTIDE SEQUENCE</scope>
    <source>
        <tissue evidence="1">Shoot tissue taken approximately 20 cm above the soil surface</tissue>
    </source>
</reference>
<reference evidence="1" key="1">
    <citation type="submission" date="2014-09" db="EMBL/GenBank/DDBJ databases">
        <authorList>
            <person name="Magalhaes I.L.F."/>
            <person name="Oliveira U."/>
            <person name="Santos F.R."/>
            <person name="Vidigal T.H.D.A."/>
            <person name="Brescovit A.D."/>
            <person name="Santos A.J."/>
        </authorList>
    </citation>
    <scope>NUCLEOTIDE SEQUENCE</scope>
    <source>
        <tissue evidence="1">Shoot tissue taken approximately 20 cm above the soil surface</tissue>
    </source>
</reference>
<sequence length="29" mass="3363">MIKIKSISPFLSFINLRLPLIFNLTSWGL</sequence>
<proteinExistence type="predicted"/>
<dbReference type="EMBL" id="GBRH01164278">
    <property type="protein sequence ID" value="JAE33618.1"/>
    <property type="molecule type" value="Transcribed_RNA"/>
</dbReference>